<keyword evidence="3" id="KW-0762">Sugar transport</keyword>
<dbReference type="InterPro" id="IPR003501">
    <property type="entry name" value="PTS_EIIB_2/3"/>
</dbReference>
<evidence type="ECO:0000256" key="6">
    <source>
        <dbReference type="ARBA" id="ARBA00022777"/>
    </source>
</evidence>
<dbReference type="AlphaFoldDB" id="A0A0A1MSR5"/>
<dbReference type="PANTHER" id="PTHR34581">
    <property type="entry name" value="PTS SYSTEM N,N'-DIACETYLCHITOBIOSE-SPECIFIC EIIB COMPONENT"/>
    <property type="match status" value="1"/>
</dbReference>
<dbReference type="CDD" id="cd05564">
    <property type="entry name" value="PTS_IIB_chitobiose_lichenan"/>
    <property type="match status" value="1"/>
</dbReference>
<dbReference type="RefSeq" id="WP_042531558.1">
    <property type="nucleotide sequence ID" value="NZ_CAXOIH010000006.1"/>
</dbReference>
<dbReference type="STRING" id="545501.BN997_01876"/>
<dbReference type="GO" id="GO:0008982">
    <property type="term" value="F:protein-N(PI)-phosphohistidine-sugar phosphotransferase activity"/>
    <property type="evidence" value="ECO:0007669"/>
    <property type="project" value="InterPro"/>
</dbReference>
<accession>A0A0A1MSR5</accession>
<evidence type="ECO:0000313" key="9">
    <source>
        <dbReference type="EMBL" id="CEI82021.1"/>
    </source>
</evidence>
<dbReference type="InterPro" id="IPR051819">
    <property type="entry name" value="PTS_sugar-specific_EIIB"/>
</dbReference>
<keyword evidence="6" id="KW-0418">Kinase</keyword>
<dbReference type="GO" id="GO:0016301">
    <property type="term" value="F:kinase activity"/>
    <property type="evidence" value="ECO:0007669"/>
    <property type="project" value="UniProtKB-KW"/>
</dbReference>
<keyword evidence="4 9" id="KW-0808">Transferase</keyword>
<evidence type="ECO:0000313" key="10">
    <source>
        <dbReference type="Proteomes" id="UP000040453"/>
    </source>
</evidence>
<dbReference type="GO" id="GO:0009401">
    <property type="term" value="P:phosphoenolpyruvate-dependent sugar phosphotransferase system"/>
    <property type="evidence" value="ECO:0007669"/>
    <property type="project" value="UniProtKB-KW"/>
</dbReference>
<sequence length="102" mass="11156">MKIRLVCSAGMSTSMLVKKMKEAAEAQNVAADIEAVAESQLKNHLDQLDVVLIGPQVRYLEGKIKEKVEPQGVKVAVIDQMAYGMMQGDKVLKQAIELNGEN</sequence>
<feature type="modified residue" description="Phosphocysteine; by EIIA" evidence="7">
    <location>
        <position position="7"/>
    </location>
</feature>
<name>A0A0A1MSR5_9BACI</name>
<feature type="domain" description="PTS EIIB type-3" evidence="8">
    <location>
        <begin position="1"/>
        <end position="102"/>
    </location>
</feature>
<dbReference type="InterPro" id="IPR036095">
    <property type="entry name" value="PTS_EIIB-like_sf"/>
</dbReference>
<dbReference type="EMBL" id="CDGG01000001">
    <property type="protein sequence ID" value="CEI82021.1"/>
    <property type="molecule type" value="Genomic_DNA"/>
</dbReference>
<gene>
    <name evidence="9" type="primary">licB_4</name>
    <name evidence="9" type="ORF">BN997_01876</name>
</gene>
<evidence type="ECO:0000256" key="5">
    <source>
        <dbReference type="ARBA" id="ARBA00022683"/>
    </source>
</evidence>
<evidence type="ECO:0000259" key="8">
    <source>
        <dbReference type="PROSITE" id="PS51100"/>
    </source>
</evidence>
<dbReference type="SUPFAM" id="SSF52794">
    <property type="entry name" value="PTS system IIB component-like"/>
    <property type="match status" value="1"/>
</dbReference>
<dbReference type="Pfam" id="PF02302">
    <property type="entry name" value="PTS_IIB"/>
    <property type="match status" value="1"/>
</dbReference>
<evidence type="ECO:0000256" key="7">
    <source>
        <dbReference type="PROSITE-ProRule" id="PRU00423"/>
    </source>
</evidence>
<dbReference type="PROSITE" id="PS51100">
    <property type="entry name" value="PTS_EIIB_TYPE_3"/>
    <property type="match status" value="1"/>
</dbReference>
<dbReference type="Gene3D" id="3.40.50.2300">
    <property type="match status" value="1"/>
</dbReference>
<dbReference type="PANTHER" id="PTHR34581:SF2">
    <property type="entry name" value="PTS SYSTEM N,N'-DIACETYLCHITOBIOSE-SPECIFIC EIIB COMPONENT"/>
    <property type="match status" value="1"/>
</dbReference>
<dbReference type="OrthoDB" id="9808134at2"/>
<proteinExistence type="predicted"/>
<evidence type="ECO:0000256" key="4">
    <source>
        <dbReference type="ARBA" id="ARBA00022679"/>
    </source>
</evidence>
<evidence type="ECO:0000256" key="1">
    <source>
        <dbReference type="ARBA" id="ARBA00022448"/>
    </source>
</evidence>
<protein>
    <submittedName>
        <fullName evidence="9">Lichenan-specific phosphotransferase enzyme IIB component</fullName>
    </submittedName>
</protein>
<keyword evidence="1" id="KW-0813">Transport</keyword>
<dbReference type="Proteomes" id="UP000040453">
    <property type="component" value="Unassembled WGS sequence"/>
</dbReference>
<evidence type="ECO:0000256" key="3">
    <source>
        <dbReference type="ARBA" id="ARBA00022597"/>
    </source>
</evidence>
<reference evidence="9 10" key="1">
    <citation type="submission" date="2014-11" db="EMBL/GenBank/DDBJ databases">
        <authorList>
            <person name="Urmite Genomes Urmite Genomes"/>
        </authorList>
    </citation>
    <scope>NUCLEOTIDE SEQUENCE [LARGE SCALE GENOMIC DNA]</scope>
    <source>
        <strain evidence="9 10">Oc5</strain>
    </source>
</reference>
<keyword evidence="10" id="KW-1185">Reference proteome</keyword>
<evidence type="ECO:0000256" key="2">
    <source>
        <dbReference type="ARBA" id="ARBA00022553"/>
    </source>
</evidence>
<organism evidence="9 10">
    <name type="scientific">Oceanobacillus oncorhynchi</name>
    <dbReference type="NCBI Taxonomy" id="545501"/>
    <lineage>
        <taxon>Bacteria</taxon>
        <taxon>Bacillati</taxon>
        <taxon>Bacillota</taxon>
        <taxon>Bacilli</taxon>
        <taxon>Bacillales</taxon>
        <taxon>Bacillaceae</taxon>
        <taxon>Oceanobacillus</taxon>
    </lineage>
</organism>
<dbReference type="InterPro" id="IPR013012">
    <property type="entry name" value="PTS_EIIB_3"/>
</dbReference>
<keyword evidence="2" id="KW-0597">Phosphoprotein</keyword>
<keyword evidence="5" id="KW-0598">Phosphotransferase system</keyword>